<sequence length="89" mass="10251">MNQAIRDLEIWSEETAREGGIFSNFLYLNYAHGEQPVYTRSVSKKDLVQMMSVKRKYDAEDVLGRLWAGGFKLPKDKPETVIESSHTEL</sequence>
<dbReference type="Proteomes" id="UP001498398">
    <property type="component" value="Unassembled WGS sequence"/>
</dbReference>
<evidence type="ECO:0000313" key="2">
    <source>
        <dbReference type="Proteomes" id="UP001498398"/>
    </source>
</evidence>
<organism evidence="1 2">
    <name type="scientific">Marasmiellus scandens</name>
    <dbReference type="NCBI Taxonomy" id="2682957"/>
    <lineage>
        <taxon>Eukaryota</taxon>
        <taxon>Fungi</taxon>
        <taxon>Dikarya</taxon>
        <taxon>Basidiomycota</taxon>
        <taxon>Agaricomycotina</taxon>
        <taxon>Agaricomycetes</taxon>
        <taxon>Agaricomycetidae</taxon>
        <taxon>Agaricales</taxon>
        <taxon>Marasmiineae</taxon>
        <taxon>Omphalotaceae</taxon>
        <taxon>Marasmiellus</taxon>
    </lineage>
</organism>
<keyword evidence="2" id="KW-1185">Reference proteome</keyword>
<proteinExistence type="predicted"/>
<name>A0ABR1JK01_9AGAR</name>
<dbReference type="EMBL" id="JBANRG010000015">
    <property type="protein sequence ID" value="KAK7460695.1"/>
    <property type="molecule type" value="Genomic_DNA"/>
</dbReference>
<reference evidence="1 2" key="1">
    <citation type="submission" date="2024-01" db="EMBL/GenBank/DDBJ databases">
        <title>A draft genome for the cacao thread blight pathogen Marasmiellus scandens.</title>
        <authorList>
            <person name="Baruah I.K."/>
            <person name="Leung J."/>
            <person name="Bukari Y."/>
            <person name="Amoako-Attah I."/>
            <person name="Meinhardt L.W."/>
            <person name="Bailey B.A."/>
            <person name="Cohen S.P."/>
        </authorList>
    </citation>
    <scope>NUCLEOTIDE SEQUENCE [LARGE SCALE GENOMIC DNA]</scope>
    <source>
        <strain evidence="1 2">GH-19</strain>
    </source>
</reference>
<evidence type="ECO:0000313" key="1">
    <source>
        <dbReference type="EMBL" id="KAK7460695.1"/>
    </source>
</evidence>
<accession>A0ABR1JK01</accession>
<gene>
    <name evidence="1" type="ORF">VKT23_009410</name>
</gene>
<protein>
    <submittedName>
        <fullName evidence="1">Uncharacterized protein</fullName>
    </submittedName>
</protein>
<comment type="caution">
    <text evidence="1">The sequence shown here is derived from an EMBL/GenBank/DDBJ whole genome shotgun (WGS) entry which is preliminary data.</text>
</comment>